<accession>A0AAN6ELU7</accession>
<evidence type="ECO:0000313" key="3">
    <source>
        <dbReference type="Proteomes" id="UP001161757"/>
    </source>
</evidence>
<gene>
    <name evidence="2" type="ORF">HRR80_008415</name>
</gene>
<name>A0AAN6ELU7_EXODE</name>
<reference evidence="2" key="1">
    <citation type="submission" date="2023-01" db="EMBL/GenBank/DDBJ databases">
        <title>Exophiala dermititidis isolated from Cystic Fibrosis Patient.</title>
        <authorList>
            <person name="Kurbessoian T."/>
            <person name="Crocker A."/>
            <person name="Murante D."/>
            <person name="Hogan D.A."/>
            <person name="Stajich J.E."/>
        </authorList>
    </citation>
    <scope>NUCLEOTIDE SEQUENCE</scope>
    <source>
        <strain evidence="2">Ex8</strain>
    </source>
</reference>
<dbReference type="SUPFAM" id="SSF75304">
    <property type="entry name" value="Amidase signature (AS) enzymes"/>
    <property type="match status" value="1"/>
</dbReference>
<dbReference type="PANTHER" id="PTHR42678:SF34">
    <property type="entry name" value="OS04G0183300 PROTEIN"/>
    <property type="match status" value="1"/>
</dbReference>
<organism evidence="2 3">
    <name type="scientific">Exophiala dermatitidis</name>
    <name type="common">Black yeast-like fungus</name>
    <name type="synonym">Wangiella dermatitidis</name>
    <dbReference type="NCBI Taxonomy" id="5970"/>
    <lineage>
        <taxon>Eukaryota</taxon>
        <taxon>Fungi</taxon>
        <taxon>Dikarya</taxon>
        <taxon>Ascomycota</taxon>
        <taxon>Pezizomycotina</taxon>
        <taxon>Eurotiomycetes</taxon>
        <taxon>Chaetothyriomycetidae</taxon>
        <taxon>Chaetothyriales</taxon>
        <taxon>Herpotrichiellaceae</taxon>
        <taxon>Exophiala</taxon>
    </lineage>
</organism>
<dbReference type="Proteomes" id="UP001161757">
    <property type="component" value="Unassembled WGS sequence"/>
</dbReference>
<dbReference type="InterPro" id="IPR036928">
    <property type="entry name" value="AS_sf"/>
</dbReference>
<evidence type="ECO:0000259" key="1">
    <source>
        <dbReference type="Pfam" id="PF01425"/>
    </source>
</evidence>
<dbReference type="AlphaFoldDB" id="A0AAN6ELU7"/>
<evidence type="ECO:0000313" key="2">
    <source>
        <dbReference type="EMBL" id="KAJ8987514.1"/>
    </source>
</evidence>
<comment type="caution">
    <text evidence="2">The sequence shown here is derived from an EMBL/GenBank/DDBJ whole genome shotgun (WGS) entry which is preliminary data.</text>
</comment>
<feature type="domain" description="Amidase" evidence="1">
    <location>
        <begin position="100"/>
        <end position="559"/>
    </location>
</feature>
<protein>
    <recommendedName>
        <fullName evidence="1">Amidase domain-containing protein</fullName>
    </recommendedName>
</protein>
<dbReference type="Gene3D" id="3.90.1300.10">
    <property type="entry name" value="Amidase signature (AS) domain"/>
    <property type="match status" value="1"/>
</dbReference>
<dbReference type="PANTHER" id="PTHR42678">
    <property type="entry name" value="AMIDASE"/>
    <property type="match status" value="1"/>
</dbReference>
<proteinExistence type="predicted"/>
<dbReference type="Pfam" id="PF01425">
    <property type="entry name" value="Amidase"/>
    <property type="match status" value="1"/>
</dbReference>
<dbReference type="InterPro" id="IPR023631">
    <property type="entry name" value="Amidase_dom"/>
</dbReference>
<dbReference type="EMBL" id="JAJGCB010000024">
    <property type="protein sequence ID" value="KAJ8987514.1"/>
    <property type="molecule type" value="Genomic_DNA"/>
</dbReference>
<sequence>MLYILLDRPRKDEENDIDNFLQLPTFFRTDLSPWENMALISTTSLVVLIVGWLWLQPWASAQLCYNQSTAINGTPFPPLIEATTEDLAKGLEAGLFTSVDLVTAYIQRIMEVNTTLHMVTQLNPDALAIAAQLDEQRAQSNVLGPLHGIPILIKNNIATADNMDNTAGSYALAGAKVPRDSTMAAKLRQAGAVILGKTNLSQWANYRSFNTSNGWSAIGGQTQGAYYPGQDPSGSSSGSGVSSSLGLALAALGTETDGSILSPSDVNNLVGIKPTVGLTSRDLVIPISEHQDTVGPMARTVKDAAYLLAAIAGKSPHDNYTDAIPFDTIPDYVAACNFSALKGKRIGVPRNLIDLTADPPAPPIVPVFNAALEILRKAGAIIVDNTNFTGYEALNEGNYSNIVLEADFISDLPKEYLSQLSYNPNKVYSVTDVRNFTHAFPLEDWPERDTLVWDSALALGFNNTSPEFWSNYTMNTYLAGPLGVTGALKNYSLDALVLPTEFSPNFPALIGSPVITVPLGSFPPDTEVLVNGFGNLNATAPNIPFGISFMGPHFSEELLIGLAYAFEQRTLVRNTITPYIQPVTELVDVVNKKAGIAG</sequence>